<gene>
    <name evidence="2" type="ORF">DFQ08_105145</name>
</gene>
<protein>
    <submittedName>
        <fullName evidence="2">Glycosyltransferase involved in cell wall biosynthesis</fullName>
    </submittedName>
</protein>
<dbReference type="InterPro" id="IPR001296">
    <property type="entry name" value="Glyco_trans_1"/>
</dbReference>
<accession>A0A368ZDF5</accession>
<organism evidence="2 3">
    <name type="scientific">Winogradskyella arenosi</name>
    <dbReference type="NCBI Taxonomy" id="533325"/>
    <lineage>
        <taxon>Bacteria</taxon>
        <taxon>Pseudomonadati</taxon>
        <taxon>Bacteroidota</taxon>
        <taxon>Flavobacteriia</taxon>
        <taxon>Flavobacteriales</taxon>
        <taxon>Flavobacteriaceae</taxon>
        <taxon>Winogradskyella</taxon>
    </lineage>
</organism>
<evidence type="ECO:0000259" key="1">
    <source>
        <dbReference type="Pfam" id="PF00534"/>
    </source>
</evidence>
<dbReference type="Pfam" id="PF00534">
    <property type="entry name" value="Glycos_transf_1"/>
    <property type="match status" value="1"/>
</dbReference>
<evidence type="ECO:0000313" key="2">
    <source>
        <dbReference type="EMBL" id="RCW90256.1"/>
    </source>
</evidence>
<reference evidence="2 3" key="1">
    <citation type="submission" date="2018-07" db="EMBL/GenBank/DDBJ databases">
        <title>Genomic Encyclopedia of Type Strains, Phase III (KMG-III): the genomes of soil and plant-associated and newly described type strains.</title>
        <authorList>
            <person name="Whitman W."/>
        </authorList>
    </citation>
    <scope>NUCLEOTIDE SEQUENCE [LARGE SCALE GENOMIC DNA]</scope>
    <source>
        <strain evidence="2 3">CECT 7958</strain>
    </source>
</reference>
<keyword evidence="3" id="KW-1185">Reference proteome</keyword>
<dbReference type="CDD" id="cd03801">
    <property type="entry name" value="GT4_PimA-like"/>
    <property type="match status" value="1"/>
</dbReference>
<proteinExistence type="predicted"/>
<dbReference type="RefSeq" id="WP_181858414.1">
    <property type="nucleotide sequence ID" value="NZ_QPJO01000005.1"/>
</dbReference>
<dbReference type="SUPFAM" id="SSF53756">
    <property type="entry name" value="UDP-Glycosyltransferase/glycogen phosphorylase"/>
    <property type="match status" value="1"/>
</dbReference>
<dbReference type="GO" id="GO:0016757">
    <property type="term" value="F:glycosyltransferase activity"/>
    <property type="evidence" value="ECO:0007669"/>
    <property type="project" value="InterPro"/>
</dbReference>
<feature type="domain" description="Glycosyl transferase family 1" evidence="1">
    <location>
        <begin position="188"/>
        <end position="348"/>
    </location>
</feature>
<dbReference type="PANTHER" id="PTHR12526">
    <property type="entry name" value="GLYCOSYLTRANSFERASE"/>
    <property type="match status" value="1"/>
</dbReference>
<dbReference type="Gene3D" id="3.40.50.2000">
    <property type="entry name" value="Glycogen Phosphorylase B"/>
    <property type="match status" value="2"/>
</dbReference>
<name>A0A368ZDF5_9FLAO</name>
<dbReference type="EMBL" id="QPJO01000005">
    <property type="protein sequence ID" value="RCW90256.1"/>
    <property type="molecule type" value="Genomic_DNA"/>
</dbReference>
<dbReference type="Proteomes" id="UP000253436">
    <property type="component" value="Unassembled WGS sequence"/>
</dbReference>
<dbReference type="AlphaFoldDB" id="A0A368ZDF5"/>
<sequence>MKLAYITNTGLKESSGGGSGVNFAVYSYFKNHYKDVLYHHIEAKPDIVNKLRSVLQKKVHAKRIYHHFSNRRLAHIAGQFKNETQHTGADAYFFHGFTQWSCTQPDKPYYCFNDACFATYVEIYNDRSEFKKEDLERIYKLEATWLRQAEKVFFRSQWALEETKKAYNLSGDNFVNVGVGGFIDIPEEDSYKEGYNFLFISREFIPKGGEIVVKAIQKIKEKYPSAKLWIVGEKPEDKILDLPNIDYLGFFRKNVVDEKKELIKIFKNAFAIVHPTLKDTNTLVINELAYHGCPAIASNRFAIPEYLLNAQTGYLLNDPRSVDELVEKMDLLLSNAESYSKMRKTTRNNAIKNNTWEMVLHKITNKITN</sequence>
<evidence type="ECO:0000313" key="3">
    <source>
        <dbReference type="Proteomes" id="UP000253436"/>
    </source>
</evidence>
<keyword evidence="2" id="KW-0808">Transferase</keyword>
<comment type="caution">
    <text evidence="2">The sequence shown here is derived from an EMBL/GenBank/DDBJ whole genome shotgun (WGS) entry which is preliminary data.</text>
</comment>
<dbReference type="PANTHER" id="PTHR12526:SF630">
    <property type="entry name" value="GLYCOSYLTRANSFERASE"/>
    <property type="match status" value="1"/>
</dbReference>